<dbReference type="FunFam" id="2.60.40.10:FF:000271">
    <property type="entry name" value="Sidekick cell adhesion molecule 2"/>
    <property type="match status" value="1"/>
</dbReference>
<name>A0A7K4QCV9_9TYRA</name>
<keyword evidence="4" id="KW-0732">Signal</keyword>
<evidence type="ECO:0000256" key="15">
    <source>
        <dbReference type="ARBA" id="ARBA00061621"/>
    </source>
</evidence>
<dbReference type="FunFam" id="2.60.40.10:FF:000434">
    <property type="entry name" value="Sidekick cell adhesion molecule 2"/>
    <property type="match status" value="1"/>
</dbReference>
<dbReference type="Pfam" id="PF07679">
    <property type="entry name" value="I-set"/>
    <property type="match status" value="4"/>
</dbReference>
<dbReference type="SMART" id="SM00060">
    <property type="entry name" value="FN3"/>
    <property type="match status" value="13"/>
</dbReference>
<dbReference type="FunFam" id="2.60.40.10:FF:000360">
    <property type="entry name" value="Sidekick cell adhesion molecule 2"/>
    <property type="match status" value="1"/>
</dbReference>
<feature type="domain" description="Fibronectin type-III" evidence="20">
    <location>
        <begin position="1188"/>
        <end position="1285"/>
    </location>
</feature>
<feature type="domain" description="Ig-like" evidence="19">
    <location>
        <begin position="5"/>
        <end position="87"/>
    </location>
</feature>
<dbReference type="EMBL" id="VYZA01000001">
    <property type="protein sequence ID" value="NWQ58867.1"/>
    <property type="molecule type" value="Genomic_DNA"/>
</dbReference>
<evidence type="ECO:0000256" key="10">
    <source>
        <dbReference type="ARBA" id="ARBA00023157"/>
    </source>
</evidence>
<dbReference type="PANTHER" id="PTHR44170:SF49">
    <property type="entry name" value="PROTEIN SIDEKICK-1 ISOFORM X1"/>
    <property type="match status" value="1"/>
</dbReference>
<feature type="domain" description="Ig-like" evidence="19">
    <location>
        <begin position="475"/>
        <end position="564"/>
    </location>
</feature>
<dbReference type="GO" id="GO:0098632">
    <property type="term" value="F:cell-cell adhesion mediator activity"/>
    <property type="evidence" value="ECO:0007669"/>
    <property type="project" value="TreeGrafter"/>
</dbReference>
<feature type="domain" description="Fibronectin type-III" evidence="20">
    <location>
        <begin position="876"/>
        <end position="970"/>
    </location>
</feature>
<feature type="domain" description="Ig-like" evidence="19">
    <location>
        <begin position="92"/>
        <end position="179"/>
    </location>
</feature>
<dbReference type="FunFam" id="2.60.40.10:FF:000202">
    <property type="entry name" value="Sidekick cell adhesion molecule 1"/>
    <property type="match status" value="1"/>
</dbReference>
<dbReference type="FunFam" id="2.60.40.10:FF:000236">
    <property type="entry name" value="Sidekick cell adhesion molecule 2"/>
    <property type="match status" value="1"/>
</dbReference>
<evidence type="ECO:0000256" key="3">
    <source>
        <dbReference type="ARBA" id="ARBA00022692"/>
    </source>
</evidence>
<comment type="caution">
    <text evidence="21">The sequence shown here is derived from an EMBL/GenBank/DDBJ whole genome shotgun (WGS) entry which is preliminary data.</text>
</comment>
<dbReference type="InterPro" id="IPR003599">
    <property type="entry name" value="Ig_sub"/>
</dbReference>
<keyword evidence="9 18" id="KW-0472">Membrane</keyword>
<dbReference type="Gene3D" id="2.60.40.10">
    <property type="entry name" value="Immunoglobulins"/>
    <property type="match status" value="19"/>
</dbReference>
<dbReference type="FunFam" id="2.60.40.10:FF:000253">
    <property type="entry name" value="Sidekick cell adhesion molecule 1"/>
    <property type="match status" value="1"/>
</dbReference>
<dbReference type="FunFam" id="2.60.40.10:FF:000267">
    <property type="entry name" value="Sidekick cell adhesion molecule 2"/>
    <property type="match status" value="1"/>
</dbReference>
<dbReference type="FunFam" id="2.60.40.10:FF:000485">
    <property type="entry name" value="Sidekick cell adhesion molecule 2"/>
    <property type="match status" value="1"/>
</dbReference>
<dbReference type="SMART" id="SM00409">
    <property type="entry name" value="IG"/>
    <property type="match status" value="6"/>
</dbReference>
<dbReference type="CDD" id="cd00063">
    <property type="entry name" value="FN3"/>
    <property type="match status" value="13"/>
</dbReference>
<feature type="domain" description="Ig-like" evidence="19">
    <location>
        <begin position="381"/>
        <end position="470"/>
    </location>
</feature>
<feature type="domain" description="Fibronectin type-III" evidence="20">
    <location>
        <begin position="773"/>
        <end position="872"/>
    </location>
</feature>
<evidence type="ECO:0000259" key="20">
    <source>
        <dbReference type="PROSITE" id="PS50853"/>
    </source>
</evidence>
<feature type="region of interest" description="Disordered" evidence="17">
    <location>
        <begin position="2025"/>
        <end position="2052"/>
    </location>
</feature>
<evidence type="ECO:0000256" key="17">
    <source>
        <dbReference type="SAM" id="MobiDB-lite"/>
    </source>
</evidence>
<dbReference type="FunFam" id="2.60.40.10:FF:000177">
    <property type="entry name" value="Sidekick cell adhesion molecule 2"/>
    <property type="match status" value="1"/>
</dbReference>
<reference evidence="21 22" key="1">
    <citation type="submission" date="2019-09" db="EMBL/GenBank/DDBJ databases">
        <title>Bird 10,000 Genomes (B10K) Project - Family phase.</title>
        <authorList>
            <person name="Zhang G."/>
        </authorList>
    </citation>
    <scope>NUCLEOTIDE SEQUENCE [LARGE SCALE GENOMIC DNA]</scope>
    <source>
        <strain evidence="21">B10K-DU-004-15</strain>
        <tissue evidence="21">Mixed tissue sample</tissue>
    </source>
</reference>
<dbReference type="FunFam" id="2.60.40.10:FF:000206">
    <property type="entry name" value="Sidekick cell adhesion molecule 2"/>
    <property type="match status" value="1"/>
</dbReference>
<organism evidence="21 22">
    <name type="scientific">Neopipo cinnamomea</name>
    <dbReference type="NCBI Taxonomy" id="456388"/>
    <lineage>
        <taxon>Eukaryota</taxon>
        <taxon>Metazoa</taxon>
        <taxon>Chordata</taxon>
        <taxon>Craniata</taxon>
        <taxon>Vertebrata</taxon>
        <taxon>Euteleostomi</taxon>
        <taxon>Archelosauria</taxon>
        <taxon>Archosauria</taxon>
        <taxon>Dinosauria</taxon>
        <taxon>Saurischia</taxon>
        <taxon>Theropoda</taxon>
        <taxon>Coelurosauria</taxon>
        <taxon>Aves</taxon>
        <taxon>Neognathae</taxon>
        <taxon>Neoaves</taxon>
        <taxon>Telluraves</taxon>
        <taxon>Australaves</taxon>
        <taxon>Passeriformes</taxon>
        <taxon>Tyrannidae</taxon>
        <taxon>Neopipo</taxon>
    </lineage>
</organism>
<keyword evidence="7 18" id="KW-1133">Transmembrane helix</keyword>
<sequence>DDVSPYFKTEPVRSQVHLEGNRLVLTCMAEGSWPLEFKWLHNSRELTKFSLEYRYMITSLDRTHAGFYRCIVRNRMGALLQRQTEVQVAYMGSFEDSETQQSVSHGEAAVIRAPRIASFPQPQVTWFRDGRKISPSSRIAITLENTLVILSTVAPDAGRYYVQAVNDKNGDNKTSQPITLTVANVGGPADPIAPTIIVPPRNTSVVAGTSEVTMECVANARPLIKLHIIWKKDGVPLSSGISDYSRRLTILHPALGDSGYYECEAVLRSSSVPAVAAGAFLSVLEPPQFVREPERHITAEMEKVVAIPCQAKGVPPPEMAWYKDAALIHLEKLSRFQLLEDGSLQISGLVPDDTGMFQCFARNAAGEVQTTTYLAVTSIAPNITRGPQDSTVIDGMSVILNCETSGAPRPAITWQKGERVLASGSVQLPRFTLLESGSLLVSPAHLPDAGTYTCLATNSRGVDEAAADLVVWARTRITDPPQDQSVIKGTKAVMSCGVTHDPSVDVRYVWEKDGAPLGSESGPRVRLDEVGTLHISQTWSGDIGTYTCKVISAGGNDSRSAHLRVRQLPHAPESPAAALSPQEKRAINLTWAKPFDGNSPLLRYVVEVSENNAPWTVLLASVDPEVTSVTVQGLVPARSYQFRLCAVNDVGRGQFSKDTERVSLPEEPPSAPPQNVIASGRTNQSIMIQWQPPPESHQNGVLKGYIIRYCLAGLPVGYQFKNITNAEVNNLLLEDLIIWTNYEIEVAAYNSAGLGVYSMKVTEWTLQGVPTVPPGNVQAEATNSTTIRFTWNPPSPQFINGINQGYKLIAWEPEHEEEATVVTVRPNFQDSVHVGYVAGLRKFAEYFTSVLCFTTPGDGPRSPPQLVRTHEDVPGPVGHLSFSDILDTSLKVSWQEPLEKNGILTGYRISWEEYNRTNTRVTHYLPNVTLEYRVTGLTALTTYTIEVAAMTSKGQGQVSSSTISSGVPPELPGAPTNLGISNIGPRSVTIQFRPGYDGKTSISRWQVEAQVGQNGEAEEWGLVHQLANEPDTRSMEVPNLKPYTYYRRVARAVLFRMRQVNIVGTSPPSLPSRRIQTLQAPPDVAPANVTLRTASETSLWLRWMPLLEQEYNGNPDSVGYKIRYARADGRGQPAVHVIRDRVEREFTIEDLEEWTEYRVQVQAFNAIGAGPWSRSALGRTRESVPSSGPSNVSALATSSSSLMVRWSDIPEADCNGLILGYKVMYKEKGSEGRARFWLAEGNASRSAQLSGLGKYTLYEIRVLAFTRIGDGAPSRPPVLERTLDDVPGPPVGILFPEVRTTLVRLVWQPPAAPNGVILAYQVTHRLNTTAVNAAAVEVLEPSARQFTATGLQPEATYLFRVAAQTRKGWGEAAEALVVTTEKRARPQPPGKPLAQQEEVRARSVLLSWEPGSDGLSPVRYYTVQSRELPDGEWALHSTAVSHNASAFVVDRLKPFTSYKFRVKATNDIGDSEYSEESESLTTLQAAPEEAPTILSITPHTTTSVLIRWQPPAEDKINGILLGFRLRYRELVYDSLRGFTLRGIGNPGATWAELTPVYAVHNLSEVSLTQYELDNLSKHRRYEIRMSVYNAVGEGPPSPPQEVFVGEAVPTGAPQNVAVQAATATQLDVTWEPPPVESQNGDIQGYKIHFWEAQRQNGSARVKTLFLPETGVKLKNLTGYTSYWVSVAAFNAAGDGPRSPPVKARTQQAAPSAPGSIRFSELTTTSVNVSWEPPPLPNGILEGYRLVYEPCTPVDGVSKIVTVDVKGNSPLWMKVKDLAEGVTYRFRIRAKTFAYGPDVEANITTGPGEGAPGPPGEPFISRYGSAITIHWSSGDPGQGPITRYVIEARPSDEGLWDILIKDIPKEVTSYTFSMDILKQGVSYDFRVIAVNDYGYGTPSTPSPSVSAQKTNPFYEEWWFLVVIALVGLIFILLLVFVLIIRGQSKKYSKKSDSGNSSKATALSHGEMVSLDEGSFPALELNNRRLSVKNSFCRKNGIYTRSPPRPSPGSLHYSDEDVTKYNDLIPAESSSLTEKPSEVSDSQGSDSEYEVDPGHQKAHSFVNHYISDPTYYNSWRRQQKGISRAQAYSYTESDSGEPDHAPLSNSTSTQQGSLFRPKASRTPTPQTPGNAPSSQPGTLYRPPSSLAPGSRAPIAGFSSFV</sequence>
<dbReference type="GO" id="GO:0007420">
    <property type="term" value="P:brain development"/>
    <property type="evidence" value="ECO:0007669"/>
    <property type="project" value="TreeGrafter"/>
</dbReference>
<dbReference type="FunFam" id="2.60.40.10:FF:000420">
    <property type="entry name" value="Sidekick cell adhesion molecule 2"/>
    <property type="match status" value="1"/>
</dbReference>
<feature type="region of interest" description="Disordered" evidence="17">
    <location>
        <begin position="1995"/>
        <end position="2014"/>
    </location>
</feature>
<comment type="similarity">
    <text evidence="15">Belongs to the sidekick family.</text>
</comment>
<dbReference type="FunFam" id="2.60.40.10:FF:000301">
    <property type="entry name" value="Sidekick cell adhesion molecule 2"/>
    <property type="match status" value="1"/>
</dbReference>
<evidence type="ECO:0000256" key="5">
    <source>
        <dbReference type="ARBA" id="ARBA00022737"/>
    </source>
</evidence>
<gene>
    <name evidence="21" type="primary">Sdk2_0</name>
    <name evidence="21" type="ORF">NEOCIN_R08837</name>
</gene>
<dbReference type="PROSITE" id="PS50853">
    <property type="entry name" value="FN3"/>
    <property type="match status" value="13"/>
</dbReference>
<keyword evidence="10" id="KW-1015">Disulfide bond</keyword>
<keyword evidence="3 18" id="KW-0812">Transmembrane</keyword>
<dbReference type="InterPro" id="IPR013783">
    <property type="entry name" value="Ig-like_fold"/>
</dbReference>
<dbReference type="InterPro" id="IPR013098">
    <property type="entry name" value="Ig_I-set"/>
</dbReference>
<comment type="function">
    <text evidence="14">Adhesion molecule that promotes lamina-specific synaptic connections in the retina. Expressed in specific subsets of interneurons and retinal ganglion cells (RGCs) and promotes synaptic connectivity via homophilic interactions.</text>
</comment>
<dbReference type="SUPFAM" id="SSF49265">
    <property type="entry name" value="Fibronectin type III"/>
    <property type="match status" value="7"/>
</dbReference>
<feature type="non-terminal residue" evidence="21">
    <location>
        <position position="2159"/>
    </location>
</feature>
<dbReference type="PROSITE" id="PS50835">
    <property type="entry name" value="IG_LIKE"/>
    <property type="match status" value="6"/>
</dbReference>
<dbReference type="FunFam" id="2.60.40.10:FF:000261">
    <property type="entry name" value="Sidekick cell adhesion molecule 2"/>
    <property type="match status" value="1"/>
</dbReference>
<evidence type="ECO:0000256" key="1">
    <source>
        <dbReference type="ARBA" id="ARBA00004251"/>
    </source>
</evidence>
<dbReference type="GO" id="GO:0045202">
    <property type="term" value="C:synapse"/>
    <property type="evidence" value="ECO:0007669"/>
    <property type="project" value="UniProtKB-SubCell"/>
</dbReference>
<evidence type="ECO:0000256" key="11">
    <source>
        <dbReference type="ARBA" id="ARBA00023180"/>
    </source>
</evidence>
<feature type="domain" description="Fibronectin type-III" evidence="20">
    <location>
        <begin position="974"/>
        <end position="1080"/>
    </location>
</feature>
<evidence type="ECO:0000313" key="21">
    <source>
        <dbReference type="EMBL" id="NWQ58867.1"/>
    </source>
</evidence>
<feature type="domain" description="Fibronectin type-III" evidence="20">
    <location>
        <begin position="1085"/>
        <end position="1183"/>
    </location>
</feature>
<keyword evidence="22" id="KW-1185">Reference proteome</keyword>
<feature type="compositionally biased region" description="Polar residues" evidence="17">
    <location>
        <begin position="2119"/>
        <end position="2135"/>
    </location>
</feature>
<evidence type="ECO:0000259" key="19">
    <source>
        <dbReference type="PROSITE" id="PS50835"/>
    </source>
</evidence>
<evidence type="ECO:0000313" key="22">
    <source>
        <dbReference type="Proteomes" id="UP000556200"/>
    </source>
</evidence>
<keyword evidence="5" id="KW-0677">Repeat</keyword>
<accession>A0A7K4QCV9</accession>
<evidence type="ECO:0000256" key="16">
    <source>
        <dbReference type="ARBA" id="ARBA00065695"/>
    </source>
</evidence>
<dbReference type="FunFam" id="2.60.40.10:FF:000359">
    <property type="entry name" value="Sidekick cell adhesion molecule 2"/>
    <property type="match status" value="1"/>
</dbReference>
<feature type="domain" description="Fibronectin type-III" evidence="20">
    <location>
        <begin position="1388"/>
        <end position="1485"/>
    </location>
</feature>
<evidence type="ECO:0000256" key="7">
    <source>
        <dbReference type="ARBA" id="ARBA00022989"/>
    </source>
</evidence>
<feature type="domain" description="Fibronectin type-III" evidence="20">
    <location>
        <begin position="571"/>
        <end position="667"/>
    </location>
</feature>
<keyword evidence="6" id="KW-0130">Cell adhesion</keyword>
<dbReference type="GO" id="GO:0007411">
    <property type="term" value="P:axon guidance"/>
    <property type="evidence" value="ECO:0007669"/>
    <property type="project" value="TreeGrafter"/>
</dbReference>
<feature type="region of interest" description="Disordered" evidence="17">
    <location>
        <begin position="1694"/>
        <end position="1713"/>
    </location>
</feature>
<dbReference type="InterPro" id="IPR036179">
    <property type="entry name" value="Ig-like_dom_sf"/>
</dbReference>
<dbReference type="GO" id="GO:0007416">
    <property type="term" value="P:synapse assembly"/>
    <property type="evidence" value="ECO:0007669"/>
    <property type="project" value="UniProtKB-ARBA"/>
</dbReference>
<evidence type="ECO:0000256" key="14">
    <source>
        <dbReference type="ARBA" id="ARBA00060218"/>
    </source>
</evidence>
<dbReference type="FunFam" id="2.60.40.10:FF:000231">
    <property type="entry name" value="Sidekick cell adhesion molecule 2"/>
    <property type="match status" value="1"/>
</dbReference>
<feature type="domain" description="Fibronectin type-III" evidence="20">
    <location>
        <begin position="672"/>
        <end position="768"/>
    </location>
</feature>
<evidence type="ECO:0000256" key="12">
    <source>
        <dbReference type="ARBA" id="ARBA00023319"/>
    </source>
</evidence>
<dbReference type="Pfam" id="PF00041">
    <property type="entry name" value="fn3"/>
    <property type="match status" value="13"/>
</dbReference>
<dbReference type="FunFam" id="2.60.40.10:FF:000158">
    <property type="entry name" value="Sidekick cell adhesion molecule 2"/>
    <property type="match status" value="1"/>
</dbReference>
<feature type="domain" description="Fibronectin type-III" evidence="20">
    <location>
        <begin position="1712"/>
        <end position="1807"/>
    </location>
</feature>
<feature type="transmembrane region" description="Helical" evidence="18">
    <location>
        <begin position="1916"/>
        <end position="1939"/>
    </location>
</feature>
<dbReference type="FunFam" id="2.60.40.10:FF:000266">
    <property type="entry name" value="Sidekick cell adhesion molecule 2"/>
    <property type="match status" value="1"/>
</dbReference>
<dbReference type="Proteomes" id="UP000556200">
    <property type="component" value="Unassembled WGS sequence"/>
</dbReference>
<feature type="region of interest" description="Disordered" evidence="17">
    <location>
        <begin position="2084"/>
        <end position="2159"/>
    </location>
</feature>
<evidence type="ECO:0000256" key="18">
    <source>
        <dbReference type="SAM" id="Phobius"/>
    </source>
</evidence>
<evidence type="ECO:0000256" key="6">
    <source>
        <dbReference type="ARBA" id="ARBA00022889"/>
    </source>
</evidence>
<keyword evidence="2" id="KW-1003">Cell membrane</keyword>
<keyword evidence="8" id="KW-0770">Synapse</keyword>
<evidence type="ECO:0000256" key="4">
    <source>
        <dbReference type="ARBA" id="ARBA00022729"/>
    </source>
</evidence>
<dbReference type="InterPro" id="IPR007110">
    <property type="entry name" value="Ig-like_dom"/>
</dbReference>
<dbReference type="SMART" id="SM00408">
    <property type="entry name" value="IGc2"/>
    <property type="match status" value="6"/>
</dbReference>
<dbReference type="PANTHER" id="PTHR44170">
    <property type="entry name" value="PROTEIN SIDEKICK"/>
    <property type="match status" value="1"/>
</dbReference>
<feature type="compositionally biased region" description="Polar residues" evidence="17">
    <location>
        <begin position="2101"/>
        <end position="2111"/>
    </location>
</feature>
<feature type="domain" description="Ig-like" evidence="19">
    <location>
        <begin position="287"/>
        <end position="375"/>
    </location>
</feature>
<comment type="subcellular location">
    <subcellularLocation>
        <location evidence="1">Cell membrane</location>
        <topology evidence="1">Single-pass type I membrane protein</topology>
    </subcellularLocation>
    <subcellularLocation>
        <location evidence="13">Synapse</location>
    </subcellularLocation>
</comment>
<dbReference type="InterPro" id="IPR003961">
    <property type="entry name" value="FN3_dom"/>
</dbReference>
<proteinExistence type="inferred from homology"/>
<evidence type="ECO:0000256" key="2">
    <source>
        <dbReference type="ARBA" id="ARBA00022475"/>
    </source>
</evidence>
<evidence type="ECO:0000256" key="8">
    <source>
        <dbReference type="ARBA" id="ARBA00023018"/>
    </source>
</evidence>
<dbReference type="InterPro" id="IPR036116">
    <property type="entry name" value="FN3_sf"/>
</dbReference>
<feature type="domain" description="Fibronectin type-III" evidence="20">
    <location>
        <begin position="1810"/>
        <end position="1909"/>
    </location>
</feature>
<dbReference type="GO" id="GO:0030424">
    <property type="term" value="C:axon"/>
    <property type="evidence" value="ECO:0007669"/>
    <property type="project" value="TreeGrafter"/>
</dbReference>
<dbReference type="FunFam" id="2.60.40.10:FF:000209">
    <property type="entry name" value="Sidekick cell adhesion molecule 2"/>
    <property type="match status" value="1"/>
</dbReference>
<dbReference type="Pfam" id="PF13927">
    <property type="entry name" value="Ig_3"/>
    <property type="match status" value="2"/>
</dbReference>
<keyword evidence="12" id="KW-0393">Immunoglobulin domain</keyword>
<dbReference type="GO" id="GO:0042802">
    <property type="term" value="F:identical protein binding"/>
    <property type="evidence" value="ECO:0007669"/>
    <property type="project" value="UniProtKB-ARBA"/>
</dbReference>
<dbReference type="GO" id="GO:0005886">
    <property type="term" value="C:plasma membrane"/>
    <property type="evidence" value="ECO:0007669"/>
    <property type="project" value="UniProtKB-SubCell"/>
</dbReference>
<feature type="domain" description="Fibronectin type-III" evidence="20">
    <location>
        <begin position="1612"/>
        <end position="1708"/>
    </location>
</feature>
<dbReference type="InterPro" id="IPR003598">
    <property type="entry name" value="Ig_sub2"/>
</dbReference>
<evidence type="ECO:0000256" key="13">
    <source>
        <dbReference type="ARBA" id="ARBA00034103"/>
    </source>
</evidence>
<keyword evidence="11" id="KW-0325">Glycoprotein</keyword>
<feature type="domain" description="Ig-like" evidence="19">
    <location>
        <begin position="194"/>
        <end position="273"/>
    </location>
</feature>
<dbReference type="GO" id="GO:0007156">
    <property type="term" value="P:homophilic cell adhesion via plasma membrane adhesion molecules"/>
    <property type="evidence" value="ECO:0007669"/>
    <property type="project" value="UniProtKB-ARBA"/>
</dbReference>
<dbReference type="GO" id="GO:0010842">
    <property type="term" value="P:retina layer formation"/>
    <property type="evidence" value="ECO:0007669"/>
    <property type="project" value="UniProtKB-ARBA"/>
</dbReference>
<feature type="domain" description="Fibronectin type-III" evidence="20">
    <location>
        <begin position="1490"/>
        <end position="1607"/>
    </location>
</feature>
<dbReference type="FunFam" id="2.60.40.10:FF:000237">
    <property type="entry name" value="Sidekick cell adhesion molecule 2"/>
    <property type="match status" value="1"/>
</dbReference>
<protein>
    <submittedName>
        <fullName evidence="21">SDK2 protein</fullName>
    </submittedName>
</protein>
<comment type="subunit">
    <text evidence="16">Homodimer; mediates homophilic interactions to promote cell adhesion.</text>
</comment>
<feature type="domain" description="Fibronectin type-III" evidence="20">
    <location>
        <begin position="1289"/>
        <end position="1383"/>
    </location>
</feature>
<feature type="compositionally biased region" description="Polar residues" evidence="17">
    <location>
        <begin position="2026"/>
        <end position="2044"/>
    </location>
</feature>
<feature type="non-terminal residue" evidence="21">
    <location>
        <position position="1"/>
    </location>
</feature>
<evidence type="ECO:0000256" key="9">
    <source>
        <dbReference type="ARBA" id="ARBA00023136"/>
    </source>
</evidence>
<dbReference type="SUPFAM" id="SSF48726">
    <property type="entry name" value="Immunoglobulin"/>
    <property type="match status" value="5"/>
</dbReference>
<dbReference type="PRINTS" id="PR00014">
    <property type="entry name" value="FNTYPEIII"/>
</dbReference>